<dbReference type="SUPFAM" id="SSF52210">
    <property type="entry name" value="Succinyl-CoA synthetase domains"/>
    <property type="match status" value="2"/>
</dbReference>
<dbReference type="Gene3D" id="3.30.1490.20">
    <property type="entry name" value="ATP-grasp fold, A domain"/>
    <property type="match status" value="1"/>
</dbReference>
<dbReference type="EMBL" id="JACHNH010000001">
    <property type="protein sequence ID" value="MBB4765085.1"/>
    <property type="molecule type" value="Genomic_DNA"/>
</dbReference>
<sequence length="703" mass="69988">MTTDARDVRPGTADAGPSARLRPLFAPRGVVVVGASRDSSKLGAVMARSLSAFPGPVAGVNPRDVAPDERRYAAVADAADALGVPLDLAVLCVPAAASAGALTAAAAGGVRAALVCAGGYAEAGGPGIGYQRDLVDAARRSEVVLLGPNTSGFIAPARGLTASFVPGVGAVPAGSVAVVAASGGVNHALAFMLAEAGIGVSLAVGLGNAVDVTAADVLTYLLDDPATRAVALHVESVADGPALASAVEALCARVPVVALVVGRNDVADFARSHTGALATSWRVTRAALRQAGAVVVDDERALVDAVTALSLIRLPAASRPGVAVVTAQAGPGLLHADGLAGTGVHVPTLAGDTRDRLSALLPALTYQANPVDTGRPGETFPGVLAAVAADPAIDVVSVYALAEPDSLDLPAAFAAAGSMAALVATGGPATEVAAIRDALLPLGIPTLSSPAALTTAVTALVHDAQARARAAGRLRQPSTPAESDPRVRDALARTEFDEDAAKALLGILGIGTLARAACDSRDEAHAALIALGGPVVVKLLDAAVVHKSDISGVHLGIRDPAELDRALDALHAAGAQRFLVEKQAGPGIDLIVGATRDPVFGPVVLVGLGGVLAEALADVATAPAPLFASEAAELLDELVGRALLDGFRGGPFVDRGAVGRILAVLGDLLVADGRLESVEINPLRITADGILALDAVVSFEEVP</sequence>
<dbReference type="Gene3D" id="3.30.470.20">
    <property type="entry name" value="ATP-grasp fold, B domain"/>
    <property type="match status" value="1"/>
</dbReference>
<dbReference type="InterPro" id="IPR013815">
    <property type="entry name" value="ATP_grasp_subdomain_1"/>
</dbReference>
<dbReference type="Pfam" id="PF13607">
    <property type="entry name" value="Succ_CoA_lig"/>
    <property type="match status" value="1"/>
</dbReference>
<dbReference type="Gene3D" id="3.40.50.720">
    <property type="entry name" value="NAD(P)-binding Rossmann-like Domain"/>
    <property type="match status" value="1"/>
</dbReference>
<dbReference type="InterPro" id="IPR003781">
    <property type="entry name" value="CoA-bd"/>
</dbReference>
<organism evidence="2 3">
    <name type="scientific">Actinoplanes digitatis</name>
    <dbReference type="NCBI Taxonomy" id="1868"/>
    <lineage>
        <taxon>Bacteria</taxon>
        <taxon>Bacillati</taxon>
        <taxon>Actinomycetota</taxon>
        <taxon>Actinomycetes</taxon>
        <taxon>Micromonosporales</taxon>
        <taxon>Micromonosporaceae</taxon>
        <taxon>Actinoplanes</taxon>
    </lineage>
</organism>
<proteinExistence type="predicted"/>
<gene>
    <name evidence="2" type="ORF">BJ971_005641</name>
</gene>
<comment type="caution">
    <text evidence="2">The sequence shown here is derived from an EMBL/GenBank/DDBJ whole genome shotgun (WGS) entry which is preliminary data.</text>
</comment>
<accession>A0A7W7I287</accession>
<evidence type="ECO:0000259" key="1">
    <source>
        <dbReference type="SMART" id="SM00881"/>
    </source>
</evidence>
<dbReference type="InterPro" id="IPR032875">
    <property type="entry name" value="Succ_CoA_lig_flav_dom"/>
</dbReference>
<dbReference type="InterPro" id="IPR036291">
    <property type="entry name" value="NAD(P)-bd_dom_sf"/>
</dbReference>
<dbReference type="SMART" id="SM00881">
    <property type="entry name" value="CoA_binding"/>
    <property type="match status" value="1"/>
</dbReference>
<evidence type="ECO:0000313" key="3">
    <source>
        <dbReference type="Proteomes" id="UP000578112"/>
    </source>
</evidence>
<dbReference type="PANTHER" id="PTHR42793">
    <property type="entry name" value="COA BINDING DOMAIN CONTAINING PROTEIN"/>
    <property type="match status" value="1"/>
</dbReference>
<reference evidence="2 3" key="1">
    <citation type="submission" date="2020-08" db="EMBL/GenBank/DDBJ databases">
        <title>Sequencing the genomes of 1000 actinobacteria strains.</title>
        <authorList>
            <person name="Klenk H.-P."/>
        </authorList>
    </citation>
    <scope>NUCLEOTIDE SEQUENCE [LARGE SCALE GENOMIC DNA]</scope>
    <source>
        <strain evidence="2 3">DSM 43149</strain>
    </source>
</reference>
<dbReference type="SUPFAM" id="SSF51735">
    <property type="entry name" value="NAD(P)-binding Rossmann-fold domains"/>
    <property type="match status" value="1"/>
</dbReference>
<keyword evidence="2" id="KW-0808">Transferase</keyword>
<dbReference type="Gene3D" id="3.40.50.261">
    <property type="entry name" value="Succinyl-CoA synthetase domains"/>
    <property type="match status" value="2"/>
</dbReference>
<dbReference type="InterPro" id="IPR016102">
    <property type="entry name" value="Succinyl-CoA_synth-like"/>
</dbReference>
<evidence type="ECO:0000313" key="2">
    <source>
        <dbReference type="EMBL" id="MBB4765085.1"/>
    </source>
</evidence>
<dbReference type="SUPFAM" id="SSF56059">
    <property type="entry name" value="Glutathione synthetase ATP-binding domain-like"/>
    <property type="match status" value="1"/>
</dbReference>
<dbReference type="PANTHER" id="PTHR42793:SF1">
    <property type="entry name" value="PEPTIDYL-LYSINE N-ACETYLTRANSFERASE PATZ"/>
    <property type="match status" value="1"/>
</dbReference>
<name>A0A7W7I287_9ACTN</name>
<protein>
    <submittedName>
        <fullName evidence="2">Acetyltransferase</fullName>
    </submittedName>
</protein>
<dbReference type="AlphaFoldDB" id="A0A7W7I287"/>
<feature type="domain" description="CoA-binding" evidence="1">
    <location>
        <begin position="24"/>
        <end position="120"/>
    </location>
</feature>
<dbReference type="Pfam" id="PF13549">
    <property type="entry name" value="ATP-grasp_5"/>
    <property type="match status" value="1"/>
</dbReference>
<dbReference type="Pfam" id="PF13380">
    <property type="entry name" value="CoA_binding_2"/>
    <property type="match status" value="1"/>
</dbReference>
<dbReference type="RefSeq" id="WP_184996198.1">
    <property type="nucleotide sequence ID" value="NZ_BOMK01000071.1"/>
</dbReference>
<dbReference type="GO" id="GO:0005524">
    <property type="term" value="F:ATP binding"/>
    <property type="evidence" value="ECO:0007669"/>
    <property type="project" value="InterPro"/>
</dbReference>
<dbReference type="GO" id="GO:0016740">
    <property type="term" value="F:transferase activity"/>
    <property type="evidence" value="ECO:0007669"/>
    <property type="project" value="UniProtKB-KW"/>
</dbReference>
<dbReference type="Proteomes" id="UP000578112">
    <property type="component" value="Unassembled WGS sequence"/>
</dbReference>
<keyword evidence="3" id="KW-1185">Reference proteome</keyword>